<organism evidence="2 3">
    <name type="scientific">Thalassiosira pseudonana</name>
    <name type="common">Marine diatom</name>
    <name type="synonym">Cyclotella nana</name>
    <dbReference type="NCBI Taxonomy" id="35128"/>
    <lineage>
        <taxon>Eukaryota</taxon>
        <taxon>Sar</taxon>
        <taxon>Stramenopiles</taxon>
        <taxon>Ochrophyta</taxon>
        <taxon>Bacillariophyta</taxon>
        <taxon>Coscinodiscophyceae</taxon>
        <taxon>Thalassiosirophycidae</taxon>
        <taxon>Thalassiosirales</taxon>
        <taxon>Thalassiosiraceae</taxon>
        <taxon>Thalassiosira</taxon>
    </lineage>
</organism>
<name>B8C7F3_THAPS</name>
<protein>
    <submittedName>
        <fullName evidence="2">Uncharacterized protein</fullName>
    </submittedName>
</protein>
<dbReference type="KEGG" id="tps:THAPSDRAFT_23851"/>
<dbReference type="EMBL" id="CM000644">
    <property type="protein sequence ID" value="EED90734.1"/>
    <property type="molecule type" value="Genomic_DNA"/>
</dbReference>
<dbReference type="eggNOG" id="ENOG502QZ9P">
    <property type="taxonomic scope" value="Eukaryota"/>
</dbReference>
<dbReference type="PANTHER" id="PTHR31827">
    <property type="entry name" value="EMB|CAB89363.1"/>
    <property type="match status" value="1"/>
</dbReference>
<gene>
    <name evidence="2" type="ORF">THAPSDRAFT_23851</name>
</gene>
<proteinExistence type="predicted"/>
<keyword evidence="3" id="KW-1185">Reference proteome</keyword>
<evidence type="ECO:0000313" key="2">
    <source>
        <dbReference type="EMBL" id="EED90734.1"/>
    </source>
</evidence>
<dbReference type="HOGENOM" id="CLU_795675_0_0_1"/>
<dbReference type="Proteomes" id="UP000001449">
    <property type="component" value="Chromosome 8"/>
</dbReference>
<dbReference type="InParanoid" id="B8C7F3"/>
<reference evidence="2 3" key="1">
    <citation type="journal article" date="2004" name="Science">
        <title>The genome of the diatom Thalassiosira pseudonana: ecology, evolution, and metabolism.</title>
        <authorList>
            <person name="Armbrust E.V."/>
            <person name="Berges J.A."/>
            <person name="Bowler C."/>
            <person name="Green B.R."/>
            <person name="Martinez D."/>
            <person name="Putnam N.H."/>
            <person name="Zhou S."/>
            <person name="Allen A.E."/>
            <person name="Apt K.E."/>
            <person name="Bechner M."/>
            <person name="Brzezinski M.A."/>
            <person name="Chaal B.K."/>
            <person name="Chiovitti A."/>
            <person name="Davis A.K."/>
            <person name="Demarest M.S."/>
            <person name="Detter J.C."/>
            <person name="Glavina T."/>
            <person name="Goodstein D."/>
            <person name="Hadi M.Z."/>
            <person name="Hellsten U."/>
            <person name="Hildebrand M."/>
            <person name="Jenkins B.D."/>
            <person name="Jurka J."/>
            <person name="Kapitonov V.V."/>
            <person name="Kroger N."/>
            <person name="Lau W.W."/>
            <person name="Lane T.W."/>
            <person name="Larimer F.W."/>
            <person name="Lippmeier J.C."/>
            <person name="Lucas S."/>
            <person name="Medina M."/>
            <person name="Montsant A."/>
            <person name="Obornik M."/>
            <person name="Parker M.S."/>
            <person name="Palenik B."/>
            <person name="Pazour G.J."/>
            <person name="Richardson P.M."/>
            <person name="Rynearson T.A."/>
            <person name="Saito M.A."/>
            <person name="Schwartz D.C."/>
            <person name="Thamatrakoln K."/>
            <person name="Valentin K."/>
            <person name="Vardi A."/>
            <person name="Wilkerson F.P."/>
            <person name="Rokhsar D.S."/>
        </authorList>
    </citation>
    <scope>NUCLEOTIDE SEQUENCE [LARGE SCALE GENOMIC DNA]</scope>
    <source>
        <strain evidence="2 3">CCMP1335</strain>
    </source>
</reference>
<dbReference type="PANTHER" id="PTHR31827:SF1">
    <property type="entry name" value="EMB|CAB89363.1"/>
    <property type="match status" value="1"/>
</dbReference>
<sequence length="349" mass="37692">MERAAADPLEEVVTMEDCLNLIDDAVSKQRINEYKASRLRECLQAGTLMDVVYSLLSEQIPLKRQGGTAGTGGYRCKLCDEPLKGHICKWCPVCSTQENKVENVNHVHFNCILCFDEGKKKKKLVQVHKSRCPHANSLNVLAAMPPLSSPSELGNALAVKKTARKANEISDEVKSSAPRPTNAAKVATGVSKNSTLGASGSGVAASALLLMKDKNALPPHEPFEGFKSSAIGKRSSSDAALLPSPNKPKYRRTKCKTVTCPHNGSECPHHGHDIKICIADETCMNRAVQGGVCSRHGAKRPLCQVDECTNQAKKDKLCIKHGNDFPRCKNDSCGNLARSGGLCRKHGAK</sequence>
<feature type="region of interest" description="Disordered" evidence="1">
    <location>
        <begin position="223"/>
        <end position="248"/>
    </location>
</feature>
<evidence type="ECO:0000256" key="1">
    <source>
        <dbReference type="SAM" id="MobiDB-lite"/>
    </source>
</evidence>
<dbReference type="PaxDb" id="35128-Thaps23851"/>
<dbReference type="RefSeq" id="XP_002291883.1">
    <property type="nucleotide sequence ID" value="XM_002291847.1"/>
</dbReference>
<reference evidence="2 3" key="2">
    <citation type="journal article" date="2008" name="Nature">
        <title>The Phaeodactylum genome reveals the evolutionary history of diatom genomes.</title>
        <authorList>
            <person name="Bowler C."/>
            <person name="Allen A.E."/>
            <person name="Badger J.H."/>
            <person name="Grimwood J."/>
            <person name="Jabbari K."/>
            <person name="Kuo A."/>
            <person name="Maheswari U."/>
            <person name="Martens C."/>
            <person name="Maumus F."/>
            <person name="Otillar R.P."/>
            <person name="Rayko E."/>
            <person name="Salamov A."/>
            <person name="Vandepoele K."/>
            <person name="Beszteri B."/>
            <person name="Gruber A."/>
            <person name="Heijde M."/>
            <person name="Katinka M."/>
            <person name="Mock T."/>
            <person name="Valentin K."/>
            <person name="Verret F."/>
            <person name="Berges J.A."/>
            <person name="Brownlee C."/>
            <person name="Cadoret J.P."/>
            <person name="Chiovitti A."/>
            <person name="Choi C.J."/>
            <person name="Coesel S."/>
            <person name="De Martino A."/>
            <person name="Detter J.C."/>
            <person name="Durkin C."/>
            <person name="Falciatore A."/>
            <person name="Fournet J."/>
            <person name="Haruta M."/>
            <person name="Huysman M.J."/>
            <person name="Jenkins B.D."/>
            <person name="Jiroutova K."/>
            <person name="Jorgensen R.E."/>
            <person name="Joubert Y."/>
            <person name="Kaplan A."/>
            <person name="Kroger N."/>
            <person name="Kroth P.G."/>
            <person name="La Roche J."/>
            <person name="Lindquist E."/>
            <person name="Lommer M."/>
            <person name="Martin-Jezequel V."/>
            <person name="Lopez P.J."/>
            <person name="Lucas S."/>
            <person name="Mangogna M."/>
            <person name="McGinnis K."/>
            <person name="Medlin L.K."/>
            <person name="Montsant A."/>
            <person name="Oudot-Le Secq M.P."/>
            <person name="Napoli C."/>
            <person name="Obornik M."/>
            <person name="Parker M.S."/>
            <person name="Petit J.L."/>
            <person name="Porcel B.M."/>
            <person name="Poulsen N."/>
            <person name="Robison M."/>
            <person name="Rychlewski L."/>
            <person name="Rynearson T.A."/>
            <person name="Schmutz J."/>
            <person name="Shapiro H."/>
            <person name="Siaut M."/>
            <person name="Stanley M."/>
            <person name="Sussman M.R."/>
            <person name="Taylor A.R."/>
            <person name="Vardi A."/>
            <person name="von Dassow P."/>
            <person name="Vyverman W."/>
            <person name="Willis A."/>
            <person name="Wyrwicz L.S."/>
            <person name="Rokhsar D.S."/>
            <person name="Weissenbach J."/>
            <person name="Armbrust E.V."/>
            <person name="Green B.R."/>
            <person name="Van de Peer Y."/>
            <person name="Grigoriev I.V."/>
        </authorList>
    </citation>
    <scope>NUCLEOTIDE SEQUENCE [LARGE SCALE GENOMIC DNA]</scope>
    <source>
        <strain evidence="2 3">CCMP1335</strain>
    </source>
</reference>
<accession>B8C7F3</accession>
<dbReference type="GeneID" id="7444932"/>
<evidence type="ECO:0000313" key="3">
    <source>
        <dbReference type="Proteomes" id="UP000001449"/>
    </source>
</evidence>
<dbReference type="AlphaFoldDB" id="B8C7F3"/>